<sequence length="43" mass="5298">MFIYHLMKILVLNLLPLMVLDREEDTIDYFQHPVLVLYFYPIK</sequence>
<proteinExistence type="predicted"/>
<feature type="chain" id="PRO_5012959019" evidence="1">
    <location>
        <begin position="22"/>
        <end position="43"/>
    </location>
</feature>
<feature type="signal peptide" evidence="1">
    <location>
        <begin position="1"/>
        <end position="21"/>
    </location>
</feature>
<dbReference type="VEuPathDB" id="MicrosporidiaDB:HERIO_2731"/>
<evidence type="ECO:0000256" key="1">
    <source>
        <dbReference type="SAM" id="SignalP"/>
    </source>
</evidence>
<protein>
    <submittedName>
        <fullName evidence="2">Uncharacterized protein</fullName>
    </submittedName>
</protein>
<evidence type="ECO:0000313" key="3">
    <source>
        <dbReference type="Proteomes" id="UP000192356"/>
    </source>
</evidence>
<dbReference type="AlphaFoldDB" id="A0A1X0Q7T3"/>
<keyword evidence="3" id="KW-1185">Reference proteome</keyword>
<accession>A0A1X0Q7T3</accession>
<dbReference type="Proteomes" id="UP000192356">
    <property type="component" value="Unassembled WGS sequence"/>
</dbReference>
<keyword evidence="1" id="KW-0732">Signal</keyword>
<comment type="caution">
    <text evidence="2">The sequence shown here is derived from an EMBL/GenBank/DDBJ whole genome shotgun (WGS) entry which is preliminary data.</text>
</comment>
<name>A0A1X0Q7T3_9MICR</name>
<organism evidence="2 3">
    <name type="scientific">Hepatospora eriocheir</name>
    <dbReference type="NCBI Taxonomy" id="1081669"/>
    <lineage>
        <taxon>Eukaryota</taxon>
        <taxon>Fungi</taxon>
        <taxon>Fungi incertae sedis</taxon>
        <taxon>Microsporidia</taxon>
        <taxon>Hepatosporidae</taxon>
        <taxon>Hepatospora</taxon>
    </lineage>
</organism>
<gene>
    <name evidence="2" type="ORF">HERIO_2731</name>
</gene>
<reference evidence="2 3" key="1">
    <citation type="journal article" date="2017" name="Environ. Microbiol.">
        <title>Decay of the glycolytic pathway and adaptation to intranuclear parasitism within Enterocytozoonidae microsporidia.</title>
        <authorList>
            <person name="Wiredu Boakye D."/>
            <person name="Jaroenlak P."/>
            <person name="Prachumwat A."/>
            <person name="Williams T.A."/>
            <person name="Bateman K.S."/>
            <person name="Itsathitphaisarn O."/>
            <person name="Sritunyalucksana K."/>
            <person name="Paszkiewicz K.H."/>
            <person name="Moore K.A."/>
            <person name="Stentiford G.D."/>
            <person name="Williams B.A."/>
        </authorList>
    </citation>
    <scope>NUCLEOTIDE SEQUENCE [LARGE SCALE GENOMIC DNA]</scope>
    <source>
        <strain evidence="2 3">GB1</strain>
    </source>
</reference>
<dbReference type="EMBL" id="LVKB01000182">
    <property type="protein sequence ID" value="ORD95795.1"/>
    <property type="molecule type" value="Genomic_DNA"/>
</dbReference>
<evidence type="ECO:0000313" key="2">
    <source>
        <dbReference type="EMBL" id="ORD95795.1"/>
    </source>
</evidence>